<dbReference type="EMBL" id="AEWJ01000023">
    <property type="protein sequence ID" value="EGD60001.1"/>
    <property type="molecule type" value="Genomic_DNA"/>
</dbReference>
<evidence type="ECO:0000313" key="2">
    <source>
        <dbReference type="EMBL" id="EGD60001.1"/>
    </source>
</evidence>
<evidence type="ECO:0000256" key="1">
    <source>
        <dbReference type="SAM" id="MobiDB-lite"/>
    </source>
</evidence>
<keyword evidence="3" id="KW-1185">Reference proteome</keyword>
<dbReference type="AlphaFoldDB" id="F1Z536"/>
<dbReference type="STRING" id="983920.Y88_1875"/>
<sequence length="55" mass="6115">MRHRRSAILYGPAINALQVVSVNRRAALYRSQVGRSRAGQSQAGRSQAGRGRHRE</sequence>
<proteinExistence type="predicted"/>
<dbReference type="Proteomes" id="UP000004728">
    <property type="component" value="Unassembled WGS sequence"/>
</dbReference>
<organism evidence="2 3">
    <name type="scientific">Novosphingobium nitrogenifigens DSM 19370</name>
    <dbReference type="NCBI Taxonomy" id="983920"/>
    <lineage>
        <taxon>Bacteria</taxon>
        <taxon>Pseudomonadati</taxon>
        <taxon>Pseudomonadota</taxon>
        <taxon>Alphaproteobacteria</taxon>
        <taxon>Sphingomonadales</taxon>
        <taxon>Sphingomonadaceae</taxon>
        <taxon>Novosphingobium</taxon>
    </lineage>
</organism>
<protein>
    <submittedName>
        <fullName evidence="2">Uncharacterized protein</fullName>
    </submittedName>
</protein>
<accession>F1Z536</accession>
<feature type="region of interest" description="Disordered" evidence="1">
    <location>
        <begin position="31"/>
        <end position="55"/>
    </location>
</feature>
<evidence type="ECO:0000313" key="3">
    <source>
        <dbReference type="Proteomes" id="UP000004728"/>
    </source>
</evidence>
<dbReference type="InParanoid" id="F1Z536"/>
<gene>
    <name evidence="2" type="ORF">Y88_1875</name>
</gene>
<reference evidence="2 3" key="1">
    <citation type="journal article" date="2012" name="J. Bacteriol.">
        <title>Draft Genome Sequence of Novosphingobium nitrogenifigens Y88T.</title>
        <authorList>
            <person name="Strabala T.J."/>
            <person name="Macdonald L."/>
            <person name="Liu V."/>
            <person name="Smit A.M."/>
        </authorList>
    </citation>
    <scope>NUCLEOTIDE SEQUENCE [LARGE SCALE GENOMIC DNA]</scope>
    <source>
        <strain evidence="2 3">DSM 19370</strain>
    </source>
</reference>
<name>F1Z536_9SPHN</name>
<dbReference type="HOGENOM" id="CLU_3027812_0_0_5"/>
<comment type="caution">
    <text evidence="2">The sequence shown here is derived from an EMBL/GenBank/DDBJ whole genome shotgun (WGS) entry which is preliminary data.</text>
</comment>